<reference evidence="3" key="1">
    <citation type="submission" date="2025-08" db="UniProtKB">
        <authorList>
            <consortium name="RefSeq"/>
        </authorList>
    </citation>
    <scope>IDENTIFICATION</scope>
    <source>
        <tissue evidence="3">Testes</tissue>
    </source>
</reference>
<feature type="compositionally biased region" description="Polar residues" evidence="1">
    <location>
        <begin position="776"/>
        <end position="786"/>
    </location>
</feature>
<name>A0ABM0LXP4_SACKO</name>
<organism evidence="2 3">
    <name type="scientific">Saccoglossus kowalevskii</name>
    <name type="common">Acorn worm</name>
    <dbReference type="NCBI Taxonomy" id="10224"/>
    <lineage>
        <taxon>Eukaryota</taxon>
        <taxon>Metazoa</taxon>
        <taxon>Hemichordata</taxon>
        <taxon>Enteropneusta</taxon>
        <taxon>Harrimaniidae</taxon>
        <taxon>Saccoglossus</taxon>
    </lineage>
</organism>
<protein>
    <submittedName>
        <fullName evidence="3">Uncharacterized protein LOC102800827</fullName>
    </submittedName>
</protein>
<dbReference type="PANTHER" id="PTHR35079">
    <property type="entry name" value="LUNG ADENOMA SUSCEPTIBILITY PROTEIN 2"/>
    <property type="match status" value="1"/>
</dbReference>
<evidence type="ECO:0000313" key="2">
    <source>
        <dbReference type="Proteomes" id="UP000694865"/>
    </source>
</evidence>
<feature type="region of interest" description="Disordered" evidence="1">
    <location>
        <begin position="741"/>
        <end position="764"/>
    </location>
</feature>
<dbReference type="PANTHER" id="PTHR35079:SF1">
    <property type="entry name" value="LUNG ADENOMA SUSCEPTIBILITY PROTEIN 2"/>
    <property type="match status" value="1"/>
</dbReference>
<feature type="region of interest" description="Disordered" evidence="1">
    <location>
        <begin position="27"/>
        <end position="51"/>
    </location>
</feature>
<accession>A0ABM0LXP4</accession>
<evidence type="ECO:0000313" key="3">
    <source>
        <dbReference type="RefSeq" id="XP_006812535.1"/>
    </source>
</evidence>
<keyword evidence="2" id="KW-1185">Reference proteome</keyword>
<feature type="region of interest" description="Disordered" evidence="1">
    <location>
        <begin position="776"/>
        <end position="797"/>
    </location>
</feature>
<dbReference type="Proteomes" id="UP000694865">
    <property type="component" value="Unplaced"/>
</dbReference>
<dbReference type="GeneID" id="102800827"/>
<dbReference type="InterPro" id="IPR052679">
    <property type="entry name" value="Cell_Prolif_Regulator"/>
</dbReference>
<feature type="compositionally biased region" description="Low complexity" evidence="1">
    <location>
        <begin position="40"/>
        <end position="51"/>
    </location>
</feature>
<sequence>MAHMYDSWNSSRVMDDASWNNTISSRNMSKSLHSSHHNRQSNNQSHNQSSASAELHAYINNFETSYGNLFGNQRAVNDSMSLETTLQLNFDRKQEAREKKTELHRHEMKKLIDKSYREIVRADVERHKAETLLHNSQNDSTSENLSPLTSNSVITDVESLDTEALISAPINPRKPYTQYQRNALNRYKSGSLGDLPSRLNSSAAQQLYHTPARPAQLEHTHLSPNSGGRPAPSWVQDMDTMSARCAPSWVQDLDTVSACHAPSWVQDLDLSGNSGHPAPSWIQDLDSSDISNLTQSSVKLLDIARRRCRNRKNSKLSEEGVLLKRYGSAADLLMSDSSDWQVEEFEHIPKAARLSHRNENAYSLSSDSSGDLKAKKRILTTPEKNGIKHELHRWGKHSKENSNASQEVDSYIQAAVGRKLNFKYSKDDSDISTNDSFFLPPSRRNLPKRPLLPVHDTENTSYFRRSNSENHDYLKRAQSFSKITSTNTDDLINASPRGTALKAGIHMNRRAVSAESVSSDLPARQVALQDPVVHAILAKAEQVLHTPVPQLKFKSKDLTTSPLTEDVLDGDRSWEKNLPCLKPPRHVGERSSRASENPTIIDKFLEDCLQSNKEVSCDSYSPIAASTPIPQHRVLHGLHMSECHAPRKGIQYDLLGESARCGTQRNSKKKWTSAAAISRMWSHKIMKNKKNIIKSFIQECLESSADSTNSEGESSNDGLFADTLHTLSIVKCIIEDYMSSSTSSMRGRSDDDSPRLTGGEQPGPVEALKTMLFTMQKSSTSSSPTVQKLDFESEAGGQSLQRAMQHLFRLKTLVNSDTETGSQQSVSSAGN</sequence>
<evidence type="ECO:0000256" key="1">
    <source>
        <dbReference type="SAM" id="MobiDB-lite"/>
    </source>
</evidence>
<proteinExistence type="predicted"/>
<dbReference type="RefSeq" id="XP_006812535.1">
    <property type="nucleotide sequence ID" value="XM_006812472.1"/>
</dbReference>
<gene>
    <name evidence="3" type="primary">LOC102800827</name>
</gene>